<dbReference type="InterPro" id="IPR038444">
    <property type="entry name" value="DUF465_sf"/>
</dbReference>
<name>A0A450S5R2_9GAMM</name>
<accession>A0A450S5R2</accession>
<evidence type="ECO:0000313" key="2">
    <source>
        <dbReference type="EMBL" id="VFJ58426.1"/>
    </source>
</evidence>
<dbReference type="Gene3D" id="6.10.280.50">
    <property type="match status" value="1"/>
</dbReference>
<dbReference type="EMBL" id="CAADEY010000017">
    <property type="protein sequence ID" value="VFJ47203.1"/>
    <property type="molecule type" value="Genomic_DNA"/>
</dbReference>
<dbReference type="InterPro" id="IPR007420">
    <property type="entry name" value="DUF465"/>
</dbReference>
<dbReference type="EMBL" id="CAADEX010000073">
    <property type="protein sequence ID" value="VFJ58426.1"/>
    <property type="molecule type" value="Genomic_DNA"/>
</dbReference>
<reference evidence="1" key="1">
    <citation type="submission" date="2019-02" db="EMBL/GenBank/DDBJ databases">
        <authorList>
            <person name="Gruber-Vodicka R. H."/>
            <person name="Seah K. B. B."/>
        </authorList>
    </citation>
    <scope>NUCLEOTIDE SEQUENCE</scope>
    <source>
        <strain evidence="1">BECK_DK161</strain>
        <strain evidence="2">BECK_DK47</strain>
    </source>
</reference>
<protein>
    <submittedName>
        <fullName evidence="1">Uncharacterized conserved protein YdcH, DUF465 family</fullName>
    </submittedName>
</protein>
<dbReference type="AlphaFoldDB" id="A0A450S5R2"/>
<proteinExistence type="predicted"/>
<organism evidence="1">
    <name type="scientific">Candidatus Kentrum sp. DK</name>
    <dbReference type="NCBI Taxonomy" id="2126562"/>
    <lineage>
        <taxon>Bacteria</taxon>
        <taxon>Pseudomonadati</taxon>
        <taxon>Pseudomonadota</taxon>
        <taxon>Gammaproteobacteria</taxon>
        <taxon>Candidatus Kentrum</taxon>
    </lineage>
</organism>
<dbReference type="Pfam" id="PF04325">
    <property type="entry name" value="DUF465"/>
    <property type="match status" value="1"/>
</dbReference>
<sequence>MFEYDQDIVQVLLEEDEQFQELYEYHGKLKEKVRDVENGVRPLDALSLGILKKEKLLAKDKMAGMIDRYRRDNPAALSP</sequence>
<evidence type="ECO:0000313" key="1">
    <source>
        <dbReference type="EMBL" id="VFJ47203.1"/>
    </source>
</evidence>
<gene>
    <name evidence="2" type="ORF">BECKDK2373B_GA0170837_107322</name>
    <name evidence="1" type="ORF">BECKDK2373C_GA0170839_101751</name>
</gene>